<evidence type="ECO:0000313" key="5">
    <source>
        <dbReference type="Proteomes" id="UP000019763"/>
    </source>
</evidence>
<dbReference type="PROSITE" id="PS50157">
    <property type="entry name" value="ZINC_FINGER_C2H2_2"/>
    <property type="match status" value="1"/>
</dbReference>
<accession>A0A023AXR3</accession>
<dbReference type="AlphaFoldDB" id="A0A023AXR3"/>
<evidence type="ECO:0000256" key="2">
    <source>
        <dbReference type="SAM" id="MobiDB-lite"/>
    </source>
</evidence>
<dbReference type="RefSeq" id="XP_011134682.1">
    <property type="nucleotide sequence ID" value="XM_011136380.1"/>
</dbReference>
<evidence type="ECO:0000259" key="3">
    <source>
        <dbReference type="PROSITE" id="PS50157"/>
    </source>
</evidence>
<gene>
    <name evidence="4" type="ORF">GNI_189370</name>
</gene>
<dbReference type="GO" id="GO:0008270">
    <property type="term" value="F:zinc ion binding"/>
    <property type="evidence" value="ECO:0007669"/>
    <property type="project" value="UniProtKB-KW"/>
</dbReference>
<dbReference type="GeneID" id="22916231"/>
<evidence type="ECO:0000313" key="4">
    <source>
        <dbReference type="EMBL" id="EZG43085.1"/>
    </source>
</evidence>
<feature type="domain" description="C2H2-type" evidence="3">
    <location>
        <begin position="261"/>
        <end position="289"/>
    </location>
</feature>
<sequence length="366" mass="41553">MKVPRLLLPTTEAENFFSPREEPHYEETRDVFTITLETSPPTPGFGKDKHHPQIDNMTLRLDTIQQVEQAQLACPYCGATRTTKQAMRAHYSTAHQGLYRPPADDPCFCVACRRVMAKSYYRDHRCRKPKQEEYSEAVCVGCGITLANPRLSAHLIHCVKYEGQLVPLKQNTGAFEFAKKIRDMLRPALPKSETAQQQTATTTASAERILTQARNSLRPHTPRGRQSTPEAEHEIRTNRDLNGQVEKMRKDTEKKIRKDQSTCSRCNKELKSSQALRRHDALYHPGTERPKGLPVFCIGCNTPFKTAATYVKHKCSGTMDQELATKRCHICNKDGLANPEYSAHILAHQITIDNPEIAEKELYDPK</sequence>
<feature type="region of interest" description="Disordered" evidence="2">
    <location>
        <begin position="212"/>
        <end position="236"/>
    </location>
</feature>
<proteinExistence type="predicted"/>
<name>A0A023AXR3_GRENI</name>
<organism evidence="4 5">
    <name type="scientific">Gregarina niphandrodes</name>
    <name type="common">Septate eugregarine</name>
    <dbReference type="NCBI Taxonomy" id="110365"/>
    <lineage>
        <taxon>Eukaryota</taxon>
        <taxon>Sar</taxon>
        <taxon>Alveolata</taxon>
        <taxon>Apicomplexa</taxon>
        <taxon>Conoidasida</taxon>
        <taxon>Gregarinasina</taxon>
        <taxon>Eugregarinorida</taxon>
        <taxon>Gregarinidae</taxon>
        <taxon>Gregarina</taxon>
    </lineage>
</organism>
<dbReference type="VEuPathDB" id="CryptoDB:GNI_189370"/>
<keyword evidence="5" id="KW-1185">Reference proteome</keyword>
<protein>
    <recommendedName>
        <fullName evidence="3">C2H2-type domain-containing protein</fullName>
    </recommendedName>
</protein>
<reference evidence="4" key="1">
    <citation type="submission" date="2013-12" db="EMBL/GenBank/DDBJ databases">
        <authorList>
            <person name="Omoto C.K."/>
            <person name="Sibley D."/>
            <person name="Venepally P."/>
            <person name="Hadjithomas M."/>
            <person name="Karamycheva S."/>
            <person name="Brunk B."/>
            <person name="Roos D."/>
            <person name="Caler E."/>
            <person name="Lorenzi H."/>
        </authorList>
    </citation>
    <scope>NUCLEOTIDE SEQUENCE</scope>
</reference>
<comment type="caution">
    <text evidence="4">The sequence shown here is derived from an EMBL/GenBank/DDBJ whole genome shotgun (WGS) entry which is preliminary data.</text>
</comment>
<dbReference type="PROSITE" id="PS00028">
    <property type="entry name" value="ZINC_FINGER_C2H2_1"/>
    <property type="match status" value="1"/>
</dbReference>
<keyword evidence="1" id="KW-0862">Zinc</keyword>
<dbReference type="InterPro" id="IPR013087">
    <property type="entry name" value="Znf_C2H2_type"/>
</dbReference>
<keyword evidence="1" id="KW-0863">Zinc-finger</keyword>
<evidence type="ECO:0000256" key="1">
    <source>
        <dbReference type="PROSITE-ProRule" id="PRU00042"/>
    </source>
</evidence>
<dbReference type="OrthoDB" id="654211at2759"/>
<keyword evidence="1" id="KW-0479">Metal-binding</keyword>
<dbReference type="EMBL" id="AFNH02001443">
    <property type="protein sequence ID" value="EZG43085.1"/>
    <property type="molecule type" value="Genomic_DNA"/>
</dbReference>
<dbReference type="SMART" id="SM00355">
    <property type="entry name" value="ZnF_C2H2"/>
    <property type="match status" value="3"/>
</dbReference>
<dbReference type="Proteomes" id="UP000019763">
    <property type="component" value="Unassembled WGS sequence"/>
</dbReference>